<dbReference type="Pfam" id="PF00082">
    <property type="entry name" value="Peptidase_S8"/>
    <property type="match status" value="1"/>
</dbReference>
<evidence type="ECO:0000256" key="3">
    <source>
        <dbReference type="PROSITE-ProRule" id="PRU01240"/>
    </source>
</evidence>
<dbReference type="InterPro" id="IPR010259">
    <property type="entry name" value="S8pro/Inhibitor_I9"/>
</dbReference>
<dbReference type="InterPro" id="IPR037045">
    <property type="entry name" value="S8pro/Inhibitor_I9_sf"/>
</dbReference>
<dbReference type="Pfam" id="PF05922">
    <property type="entry name" value="Inhibitor_I9"/>
    <property type="match status" value="1"/>
</dbReference>
<feature type="domain" description="Peptidase S8/S53" evidence="5">
    <location>
        <begin position="211"/>
        <end position="319"/>
    </location>
</feature>
<name>A0ABS8RY66_DATST</name>
<dbReference type="EMBL" id="JACEIK010000178">
    <property type="protein sequence ID" value="MCD7451697.1"/>
    <property type="molecule type" value="Genomic_DNA"/>
</dbReference>
<feature type="domain" description="Inhibitor I9" evidence="6">
    <location>
        <begin position="71"/>
        <end position="131"/>
    </location>
</feature>
<comment type="similarity">
    <text evidence="1 3">Belongs to the peptidase S8 family.</text>
</comment>
<evidence type="ECO:0000256" key="1">
    <source>
        <dbReference type="ARBA" id="ARBA00011073"/>
    </source>
</evidence>
<dbReference type="PROSITE" id="PS51892">
    <property type="entry name" value="SUBTILASE"/>
    <property type="match status" value="1"/>
</dbReference>
<evidence type="ECO:0000313" key="7">
    <source>
        <dbReference type="EMBL" id="MCD7451697.1"/>
    </source>
</evidence>
<gene>
    <name evidence="7" type="ORF">HAX54_013080</name>
</gene>
<reference evidence="7 8" key="1">
    <citation type="journal article" date="2021" name="BMC Genomics">
        <title>Datura genome reveals duplications of psychoactive alkaloid biosynthetic genes and high mutation rate following tissue culture.</title>
        <authorList>
            <person name="Rajewski A."/>
            <person name="Carter-House D."/>
            <person name="Stajich J."/>
            <person name="Litt A."/>
        </authorList>
    </citation>
    <scope>NUCLEOTIDE SEQUENCE [LARGE SCALE GENOMIC DNA]</scope>
    <source>
        <strain evidence="7">AR-01</strain>
    </source>
</reference>
<proteinExistence type="inferred from homology"/>
<comment type="caution">
    <text evidence="7">The sequence shown here is derived from an EMBL/GenBank/DDBJ whole genome shotgun (WGS) entry which is preliminary data.</text>
</comment>
<protein>
    <submittedName>
        <fullName evidence="7">Uncharacterized protein</fullName>
    </submittedName>
</protein>
<feature type="chain" id="PRO_5045601280" evidence="4">
    <location>
        <begin position="17"/>
        <end position="321"/>
    </location>
</feature>
<evidence type="ECO:0000313" key="8">
    <source>
        <dbReference type="Proteomes" id="UP000823775"/>
    </source>
</evidence>
<organism evidence="7 8">
    <name type="scientific">Datura stramonium</name>
    <name type="common">Jimsonweed</name>
    <name type="synonym">Common thornapple</name>
    <dbReference type="NCBI Taxonomy" id="4076"/>
    <lineage>
        <taxon>Eukaryota</taxon>
        <taxon>Viridiplantae</taxon>
        <taxon>Streptophyta</taxon>
        <taxon>Embryophyta</taxon>
        <taxon>Tracheophyta</taxon>
        <taxon>Spermatophyta</taxon>
        <taxon>Magnoliopsida</taxon>
        <taxon>eudicotyledons</taxon>
        <taxon>Gunneridae</taxon>
        <taxon>Pentapetalae</taxon>
        <taxon>asterids</taxon>
        <taxon>lamiids</taxon>
        <taxon>Solanales</taxon>
        <taxon>Solanaceae</taxon>
        <taxon>Solanoideae</taxon>
        <taxon>Datureae</taxon>
        <taxon>Datura</taxon>
    </lineage>
</organism>
<comment type="caution">
    <text evidence="3">Lacks conserved residue(s) required for the propagation of feature annotation.</text>
</comment>
<dbReference type="InterPro" id="IPR036852">
    <property type="entry name" value="Peptidase_S8/S53_dom_sf"/>
</dbReference>
<evidence type="ECO:0000259" key="5">
    <source>
        <dbReference type="Pfam" id="PF00082"/>
    </source>
</evidence>
<dbReference type="Gene3D" id="3.30.70.80">
    <property type="entry name" value="Peptidase S8 propeptide/proteinase inhibitor I9"/>
    <property type="match status" value="1"/>
</dbReference>
<feature type="signal peptide" evidence="4">
    <location>
        <begin position="1"/>
        <end position="16"/>
    </location>
</feature>
<sequence>MALLLSLLLIKLVINASYSCYGSKESGEILALKCGFWRNIDKHPCGICIQVSVMDPAFAFEPRQRERERSTYIVHLDKSFMPTIFASHHNWHSSIINTTKIEAPTTQNGHHPVTKLLCSYDNVLHGFTALFCPNMDLKLPTSHQAFFQLINTGLKLTLHTPLSFLSSILLLGYGRLLILVKMCEKLIGVNYFNKGLLVGDSTVKISMNCTRDTDGHGIHVASITAGNFAKGASYSGYAPGTARCMAPRARIAVYRCSFEEGTFTSNLIVAMDQAVADGVGIPAISYGWANIPLYKDSIAIASFGAIMKGVVVSAAAGNSGP</sequence>
<evidence type="ECO:0000259" key="6">
    <source>
        <dbReference type="Pfam" id="PF05922"/>
    </source>
</evidence>
<dbReference type="InterPro" id="IPR045051">
    <property type="entry name" value="SBT"/>
</dbReference>
<dbReference type="Proteomes" id="UP000823775">
    <property type="component" value="Unassembled WGS sequence"/>
</dbReference>
<dbReference type="Gene3D" id="3.40.50.200">
    <property type="entry name" value="Peptidase S8/S53 domain"/>
    <property type="match status" value="1"/>
</dbReference>
<keyword evidence="2 4" id="KW-0732">Signal</keyword>
<dbReference type="SUPFAM" id="SSF52743">
    <property type="entry name" value="Subtilisin-like"/>
    <property type="match status" value="1"/>
</dbReference>
<dbReference type="PANTHER" id="PTHR10795">
    <property type="entry name" value="PROPROTEIN CONVERTASE SUBTILISIN/KEXIN"/>
    <property type="match status" value="1"/>
</dbReference>
<keyword evidence="8" id="KW-1185">Reference proteome</keyword>
<evidence type="ECO:0000256" key="4">
    <source>
        <dbReference type="SAM" id="SignalP"/>
    </source>
</evidence>
<accession>A0ABS8RY66</accession>
<evidence type="ECO:0000256" key="2">
    <source>
        <dbReference type="ARBA" id="ARBA00022729"/>
    </source>
</evidence>
<dbReference type="InterPro" id="IPR000209">
    <property type="entry name" value="Peptidase_S8/S53_dom"/>
</dbReference>